<dbReference type="RefSeq" id="WP_191691144.1">
    <property type="nucleotide sequence ID" value="NZ_JACSQY010000010.1"/>
</dbReference>
<feature type="transmembrane region" description="Helical" evidence="1">
    <location>
        <begin position="5"/>
        <end position="21"/>
    </location>
</feature>
<organism evidence="2 3">
    <name type="scientific">Sporosarcina gallistercoris</name>
    <dbReference type="NCBI Taxonomy" id="2762245"/>
    <lineage>
        <taxon>Bacteria</taxon>
        <taxon>Bacillati</taxon>
        <taxon>Bacillota</taxon>
        <taxon>Bacilli</taxon>
        <taxon>Bacillales</taxon>
        <taxon>Caryophanaceae</taxon>
        <taxon>Sporosarcina</taxon>
    </lineage>
</organism>
<accession>A0ABR8PM08</accession>
<evidence type="ECO:0000313" key="2">
    <source>
        <dbReference type="EMBL" id="MBD7909196.1"/>
    </source>
</evidence>
<evidence type="ECO:0000256" key="1">
    <source>
        <dbReference type="SAM" id="Phobius"/>
    </source>
</evidence>
<gene>
    <name evidence="2" type="ORF">H9659_12745</name>
</gene>
<keyword evidence="1" id="KW-0812">Transmembrane</keyword>
<feature type="transmembrane region" description="Helical" evidence="1">
    <location>
        <begin position="27"/>
        <end position="45"/>
    </location>
</feature>
<keyword evidence="1" id="KW-1133">Transmembrane helix</keyword>
<dbReference type="EMBL" id="JACSQY010000010">
    <property type="protein sequence ID" value="MBD7909196.1"/>
    <property type="molecule type" value="Genomic_DNA"/>
</dbReference>
<dbReference type="Proteomes" id="UP000659496">
    <property type="component" value="Unassembled WGS sequence"/>
</dbReference>
<keyword evidence="3" id="KW-1185">Reference proteome</keyword>
<evidence type="ECO:0000313" key="3">
    <source>
        <dbReference type="Proteomes" id="UP000659496"/>
    </source>
</evidence>
<protein>
    <submittedName>
        <fullName evidence="2">Uncharacterized protein</fullName>
    </submittedName>
</protein>
<reference evidence="2 3" key="1">
    <citation type="submission" date="2020-08" db="EMBL/GenBank/DDBJ databases">
        <title>A Genomic Blueprint of the Chicken Gut Microbiome.</title>
        <authorList>
            <person name="Gilroy R."/>
            <person name="Ravi A."/>
            <person name="Getino M."/>
            <person name="Pursley I."/>
            <person name="Horton D.L."/>
            <person name="Alikhan N.-F."/>
            <person name="Baker D."/>
            <person name="Gharbi K."/>
            <person name="Hall N."/>
            <person name="Watson M."/>
            <person name="Adriaenssens E.M."/>
            <person name="Foster-Nyarko E."/>
            <person name="Jarju S."/>
            <person name="Secka A."/>
            <person name="Antonio M."/>
            <person name="Oren A."/>
            <person name="Chaudhuri R."/>
            <person name="La Ragione R.M."/>
            <person name="Hildebrand F."/>
            <person name="Pallen M.J."/>
        </authorList>
    </citation>
    <scope>NUCLEOTIDE SEQUENCE [LARGE SCALE GENOMIC DNA]</scope>
    <source>
        <strain evidence="2 3">Sa3CUA8</strain>
    </source>
</reference>
<keyword evidence="1" id="KW-0472">Membrane</keyword>
<sequence>MKMALHLVIIIILIVLTYLLYGEGLGAVPFLLAAVYLLVISWKEFKRFRTNRKTQ</sequence>
<comment type="caution">
    <text evidence="2">The sequence shown here is derived from an EMBL/GenBank/DDBJ whole genome shotgun (WGS) entry which is preliminary data.</text>
</comment>
<proteinExistence type="predicted"/>
<name>A0ABR8PM08_9BACL</name>